<proteinExistence type="predicted"/>
<organism evidence="1 2">
    <name type="scientific">Leifsonia shinshuensis</name>
    <dbReference type="NCBI Taxonomy" id="150026"/>
    <lineage>
        <taxon>Bacteria</taxon>
        <taxon>Bacillati</taxon>
        <taxon>Actinomycetota</taxon>
        <taxon>Actinomycetes</taxon>
        <taxon>Micrococcales</taxon>
        <taxon>Microbacteriaceae</taxon>
        <taxon>Leifsonia</taxon>
    </lineage>
</organism>
<dbReference type="InterPro" id="IPR029044">
    <property type="entry name" value="Nucleotide-diphossugar_trans"/>
</dbReference>
<evidence type="ECO:0000313" key="1">
    <source>
        <dbReference type="EMBL" id="NYJ25072.1"/>
    </source>
</evidence>
<name>A0A853CX45_9MICO</name>
<reference evidence="1 2" key="1">
    <citation type="submission" date="2020-07" db="EMBL/GenBank/DDBJ databases">
        <title>Sequencing the genomes of 1000 actinobacteria strains.</title>
        <authorList>
            <person name="Klenk H.-P."/>
        </authorList>
    </citation>
    <scope>NUCLEOTIDE SEQUENCE [LARGE SCALE GENOMIC DNA]</scope>
    <source>
        <strain evidence="1 2">DSM 15165</strain>
    </source>
</reference>
<dbReference type="RefSeq" id="WP_179607635.1">
    <property type="nucleotide sequence ID" value="NZ_BAABEH010000001.1"/>
</dbReference>
<dbReference type="Gene3D" id="3.90.550.10">
    <property type="entry name" value="Spore Coat Polysaccharide Biosynthesis Protein SpsA, Chain A"/>
    <property type="match status" value="1"/>
</dbReference>
<keyword evidence="1" id="KW-0808">Transferase</keyword>
<evidence type="ECO:0000313" key="2">
    <source>
        <dbReference type="Proteomes" id="UP000578352"/>
    </source>
</evidence>
<protein>
    <submittedName>
        <fullName evidence="1">GT2 family glycosyltransferase</fullName>
    </submittedName>
</protein>
<dbReference type="Proteomes" id="UP000578352">
    <property type="component" value="Unassembled WGS sequence"/>
</dbReference>
<sequence>MSGAPVSAPVAFVRRARSALDWRIAMRRYRAGRFRSRTLLRGRGGEPGAPAPIAVIVCLWNRRERIDALLTQLDAQQGPRVRLLLWNNRPADDDFYRERIAAYTPHGALAEVSLVSSRVNVGGLGRFFIARRLRTEGYRGTFVMLDDDQDVSDHFLADLLAASGPHTIAGYWAWTMSGDYWARVPAFPGDRVSYVGTGGCACDIDIVADLSFFTELPRYFAFLEDIWMCGYARKRGWLLRKVDTPVEFVLDETNQHHTLAERKAEFYRYLQLDDAV</sequence>
<comment type="caution">
    <text evidence="1">The sequence shown here is derived from an EMBL/GenBank/DDBJ whole genome shotgun (WGS) entry which is preliminary data.</text>
</comment>
<dbReference type="SUPFAM" id="SSF53448">
    <property type="entry name" value="Nucleotide-diphospho-sugar transferases"/>
    <property type="match status" value="1"/>
</dbReference>
<dbReference type="GO" id="GO:0016740">
    <property type="term" value="F:transferase activity"/>
    <property type="evidence" value="ECO:0007669"/>
    <property type="project" value="UniProtKB-KW"/>
</dbReference>
<gene>
    <name evidence="1" type="ORF">HNR13_003359</name>
</gene>
<dbReference type="AlphaFoldDB" id="A0A853CX45"/>
<dbReference type="EMBL" id="JACCFL010000001">
    <property type="protein sequence ID" value="NYJ25072.1"/>
    <property type="molecule type" value="Genomic_DNA"/>
</dbReference>
<accession>A0A853CX45</accession>